<dbReference type="STRING" id="521045.Kole_1772"/>
<evidence type="ECO:0000313" key="8">
    <source>
        <dbReference type="Proteomes" id="UP000002382"/>
    </source>
</evidence>
<dbReference type="Proteomes" id="UP000002382">
    <property type="component" value="Chromosome"/>
</dbReference>
<evidence type="ECO:0000256" key="1">
    <source>
        <dbReference type="ARBA" id="ARBA00022691"/>
    </source>
</evidence>
<dbReference type="RefSeq" id="WP_015869101.1">
    <property type="nucleotide sequence ID" value="NC_012785.1"/>
</dbReference>
<protein>
    <submittedName>
        <fullName evidence="7">Radical SAM domain protein</fullName>
    </submittedName>
</protein>
<comment type="cofactor">
    <cofactor evidence="5">
        <name>[4Fe-4S] cluster</name>
        <dbReference type="ChEBI" id="CHEBI:49883"/>
    </cofactor>
    <text evidence="5">Binds 1 [4Fe-4S] cluster. The cluster is coordinated with 3 cysteines and an exchangeable S-adenosyl-L-methionine.</text>
</comment>
<gene>
    <name evidence="7" type="ordered locus">Kole_1772</name>
</gene>
<dbReference type="PIRSF" id="PIRSF004869">
    <property type="entry name" value="PflX_prd"/>
    <property type="match status" value="1"/>
</dbReference>
<evidence type="ECO:0000256" key="5">
    <source>
        <dbReference type="PIRSR" id="PIRSR004869-50"/>
    </source>
</evidence>
<organism evidence="7 8">
    <name type="scientific">Kosmotoga olearia (strain ATCC BAA-1733 / DSM 21960 / TBF 19.5.1)</name>
    <dbReference type="NCBI Taxonomy" id="521045"/>
    <lineage>
        <taxon>Bacteria</taxon>
        <taxon>Thermotogati</taxon>
        <taxon>Thermotogota</taxon>
        <taxon>Thermotogae</taxon>
        <taxon>Kosmotogales</taxon>
        <taxon>Kosmotogaceae</taxon>
        <taxon>Kosmotoga</taxon>
    </lineage>
</organism>
<dbReference type="EMBL" id="CP001634">
    <property type="protein sequence ID" value="ACR80457.1"/>
    <property type="molecule type" value="Genomic_DNA"/>
</dbReference>
<dbReference type="GO" id="GO:0051536">
    <property type="term" value="F:iron-sulfur cluster binding"/>
    <property type="evidence" value="ECO:0007669"/>
    <property type="project" value="UniProtKB-KW"/>
</dbReference>
<dbReference type="SFLD" id="SFLDG01099">
    <property type="entry name" value="Uncharacterised_Radical_SAM_Su"/>
    <property type="match status" value="1"/>
</dbReference>
<feature type="domain" description="Radical SAM core" evidence="6">
    <location>
        <begin position="79"/>
        <end position="207"/>
    </location>
</feature>
<feature type="binding site" evidence="5">
    <location>
        <position position="83"/>
    </location>
    <ligand>
        <name>[4Fe-4S] cluster</name>
        <dbReference type="ChEBI" id="CHEBI:49883"/>
        <note>4Fe-4S-S-AdoMet</note>
    </ligand>
</feature>
<dbReference type="InterPro" id="IPR040085">
    <property type="entry name" value="MJ0674-like"/>
</dbReference>
<evidence type="ECO:0000256" key="3">
    <source>
        <dbReference type="ARBA" id="ARBA00023004"/>
    </source>
</evidence>
<reference evidence="7 8" key="2">
    <citation type="journal article" date="2011" name="J. Bacteriol.">
        <title>Genome Sequence of Kosmotoga olearia Strain TBF 19.5.1, a Thermophilic Bacterium with a Wide Growth Temperature Range, Isolated from the Troll B Oil Platform in the North Sea.</title>
        <authorList>
            <person name="Swithers K.S."/>
            <person name="Dipippo J.L."/>
            <person name="Bruce D.C."/>
            <person name="Detter C."/>
            <person name="Tapia R."/>
            <person name="Han S."/>
            <person name="Goodwin L.A."/>
            <person name="Han J."/>
            <person name="Woyke T."/>
            <person name="Pitluck S."/>
            <person name="Pennacchio L."/>
            <person name="Nolan M."/>
            <person name="Mikhailova N."/>
            <person name="Land M.L."/>
            <person name="Nesbo C.L."/>
            <person name="Gogarten J.P."/>
            <person name="Noll K.M."/>
        </authorList>
    </citation>
    <scope>NUCLEOTIDE SEQUENCE [LARGE SCALE GENOMIC DNA]</scope>
    <source>
        <strain evidence="8">ATCC BAA-1733 / DSM 21960 / TBF 19.5.1</strain>
    </source>
</reference>
<dbReference type="HOGENOM" id="CLU_062674_0_1_0"/>
<dbReference type="AlphaFoldDB" id="C5CFW3"/>
<sequence>MKYPVYLEKVENGYLDSLIETVEKELDACTLCPKNCRVNRNAEVTGYCKQQKNPRVSSVVLHFGEEPPLVGEGGAGAVFFSGCSLGCVYCQNFGFSQNNTGKDFTFEELGEMFLEIQKEGAETLDLVTPTPNLPGILKALKYAVEKGFKLPIVYNTSGYEKVETLRLLEGIVDIYLTDIRYCDDEIGKIYSRVPDYWSVTKRAVKEMFRQVGAFKEVDGMKRGVIIRHLVLPNGIAGTGEMAEFVAFELSLSVPISLMSQYRPVYKAKEYPEISRRISVEEYENALDILEAYGLTGWMQHFESKEPFRAKPLRRRI</sequence>
<dbReference type="KEGG" id="kol:Kole_1772"/>
<keyword evidence="8" id="KW-1185">Reference proteome</keyword>
<dbReference type="OrthoDB" id="9781783at2"/>
<keyword evidence="3 5" id="KW-0408">Iron</keyword>
<dbReference type="PANTHER" id="PTHR43075:SF1">
    <property type="entry name" value="FORMATE LYASE ACTIVATING ENZYME, PUTATIVE (AFU_ORTHOLOGUE AFUA_2G15630)-RELATED"/>
    <property type="match status" value="1"/>
</dbReference>
<feature type="binding site" evidence="5">
    <location>
        <position position="90"/>
    </location>
    <ligand>
        <name>[4Fe-4S] cluster</name>
        <dbReference type="ChEBI" id="CHEBI:49883"/>
        <note>4Fe-4S-S-AdoMet</note>
    </ligand>
</feature>
<proteinExistence type="predicted"/>
<evidence type="ECO:0000256" key="4">
    <source>
        <dbReference type="ARBA" id="ARBA00023014"/>
    </source>
</evidence>
<dbReference type="InterPro" id="IPR013785">
    <property type="entry name" value="Aldolase_TIM"/>
</dbReference>
<dbReference type="Pfam" id="PF04055">
    <property type="entry name" value="Radical_SAM"/>
    <property type="match status" value="1"/>
</dbReference>
<reference evidence="7 8" key="1">
    <citation type="submission" date="2009-06" db="EMBL/GenBank/DDBJ databases">
        <title>Complete sequence of Thermotogales bacterium TBF 19.5.1.</title>
        <authorList>
            <consortium name="US DOE Joint Genome Institute"/>
            <person name="Lucas S."/>
            <person name="Copeland A."/>
            <person name="Lapidus A."/>
            <person name="Glavina del Rio T."/>
            <person name="Tice H."/>
            <person name="Bruce D."/>
            <person name="Goodwin L."/>
            <person name="Pitluck S."/>
            <person name="Chertkov O."/>
            <person name="Brettin T."/>
            <person name="Detter J.C."/>
            <person name="Han C."/>
            <person name="Schmutz J."/>
            <person name="Larimer F."/>
            <person name="Land M."/>
            <person name="Hauser L."/>
            <person name="Kyrpides N."/>
            <person name="Ovchinnikova G."/>
            <person name="Noll K."/>
        </authorList>
    </citation>
    <scope>NUCLEOTIDE SEQUENCE [LARGE SCALE GENOMIC DNA]</scope>
    <source>
        <strain evidence="8">ATCC BAA-1733 / DSM 21960 / TBF 19.5.1</strain>
    </source>
</reference>
<dbReference type="CDD" id="cd01335">
    <property type="entry name" value="Radical_SAM"/>
    <property type="match status" value="1"/>
</dbReference>
<accession>C5CFW3</accession>
<keyword evidence="2 5" id="KW-0479">Metal-binding</keyword>
<dbReference type="SFLD" id="SFLDS00029">
    <property type="entry name" value="Radical_SAM"/>
    <property type="match status" value="1"/>
</dbReference>
<dbReference type="PANTHER" id="PTHR43075">
    <property type="entry name" value="FORMATE LYASE ACTIVATING ENZYME, PUTATIVE (AFU_ORTHOLOGUE AFUA_2G15630)-RELATED"/>
    <property type="match status" value="1"/>
</dbReference>
<dbReference type="GO" id="GO:0046872">
    <property type="term" value="F:metal ion binding"/>
    <property type="evidence" value="ECO:0007669"/>
    <property type="project" value="UniProtKB-KW"/>
</dbReference>
<dbReference type="InterPro" id="IPR007197">
    <property type="entry name" value="rSAM"/>
</dbReference>
<dbReference type="Gene3D" id="3.20.20.70">
    <property type="entry name" value="Aldolase class I"/>
    <property type="match status" value="1"/>
</dbReference>
<keyword evidence="4 5" id="KW-0411">Iron-sulfur</keyword>
<evidence type="ECO:0000256" key="2">
    <source>
        <dbReference type="ARBA" id="ARBA00022723"/>
    </source>
</evidence>
<keyword evidence="1 5" id="KW-0949">S-adenosyl-L-methionine</keyword>
<dbReference type="InterPro" id="IPR016431">
    <property type="entry name" value="Pyrv-formate_lyase-activ_prd"/>
</dbReference>
<feature type="binding site" evidence="5">
    <location>
        <position position="87"/>
    </location>
    <ligand>
        <name>[4Fe-4S] cluster</name>
        <dbReference type="ChEBI" id="CHEBI:49883"/>
        <note>4Fe-4S-S-AdoMet</note>
    </ligand>
</feature>
<dbReference type="InterPro" id="IPR058240">
    <property type="entry name" value="rSAM_sf"/>
</dbReference>
<dbReference type="GO" id="GO:0003824">
    <property type="term" value="F:catalytic activity"/>
    <property type="evidence" value="ECO:0007669"/>
    <property type="project" value="InterPro"/>
</dbReference>
<dbReference type="SUPFAM" id="SSF102114">
    <property type="entry name" value="Radical SAM enzymes"/>
    <property type="match status" value="1"/>
</dbReference>
<name>C5CFW3_KOSOT</name>
<dbReference type="eggNOG" id="COG1313">
    <property type="taxonomic scope" value="Bacteria"/>
</dbReference>
<evidence type="ECO:0000313" key="7">
    <source>
        <dbReference type="EMBL" id="ACR80457.1"/>
    </source>
</evidence>
<evidence type="ECO:0000259" key="6">
    <source>
        <dbReference type="Pfam" id="PF04055"/>
    </source>
</evidence>